<protein>
    <submittedName>
        <fullName evidence="3">M24 family metallopeptidase</fullName>
    </submittedName>
</protein>
<accession>A0A7C9MZU0</accession>
<evidence type="ECO:0000313" key="3">
    <source>
        <dbReference type="EMBL" id="MYL82617.1"/>
    </source>
</evidence>
<dbReference type="InterPro" id="IPR000994">
    <property type="entry name" value="Pept_M24"/>
</dbReference>
<evidence type="ECO:0000313" key="4">
    <source>
        <dbReference type="Proteomes" id="UP000482487"/>
    </source>
</evidence>
<dbReference type="OrthoDB" id="9806388at2"/>
<evidence type="ECO:0000259" key="2">
    <source>
        <dbReference type="Pfam" id="PF01321"/>
    </source>
</evidence>
<dbReference type="PANTHER" id="PTHR46112">
    <property type="entry name" value="AMINOPEPTIDASE"/>
    <property type="match status" value="1"/>
</dbReference>
<organism evidence="3 4">
    <name type="scientific">Solidesulfovibrio aerotolerans</name>
    <dbReference type="NCBI Taxonomy" id="295255"/>
    <lineage>
        <taxon>Bacteria</taxon>
        <taxon>Pseudomonadati</taxon>
        <taxon>Thermodesulfobacteriota</taxon>
        <taxon>Desulfovibrionia</taxon>
        <taxon>Desulfovibrionales</taxon>
        <taxon>Desulfovibrionaceae</taxon>
        <taxon>Solidesulfovibrio</taxon>
    </lineage>
</organism>
<keyword evidence="4" id="KW-1185">Reference proteome</keyword>
<dbReference type="CDD" id="cd01066">
    <property type="entry name" value="APP_MetAP"/>
    <property type="match status" value="1"/>
</dbReference>
<dbReference type="SUPFAM" id="SSF53092">
    <property type="entry name" value="Creatinase/prolidase N-terminal domain"/>
    <property type="match status" value="1"/>
</dbReference>
<dbReference type="InterPro" id="IPR050659">
    <property type="entry name" value="Peptidase_M24B"/>
</dbReference>
<evidence type="ECO:0000259" key="1">
    <source>
        <dbReference type="Pfam" id="PF00557"/>
    </source>
</evidence>
<feature type="domain" description="Creatinase N-terminal" evidence="2">
    <location>
        <begin position="16"/>
        <end position="134"/>
    </location>
</feature>
<dbReference type="InterPro" id="IPR036005">
    <property type="entry name" value="Creatinase/aminopeptidase-like"/>
</dbReference>
<dbReference type="PANTHER" id="PTHR46112:SF2">
    <property type="entry name" value="XAA-PRO AMINOPEPTIDASE P-RELATED"/>
    <property type="match status" value="1"/>
</dbReference>
<dbReference type="Gene3D" id="3.90.230.10">
    <property type="entry name" value="Creatinase/methionine aminopeptidase superfamily"/>
    <property type="match status" value="1"/>
</dbReference>
<dbReference type="Proteomes" id="UP000482487">
    <property type="component" value="Unassembled WGS sequence"/>
</dbReference>
<gene>
    <name evidence="3" type="ORF">GTA51_05640</name>
</gene>
<dbReference type="Pfam" id="PF00557">
    <property type="entry name" value="Peptidase_M24"/>
    <property type="match status" value="1"/>
</dbReference>
<proteinExistence type="predicted"/>
<name>A0A7C9MZU0_9BACT</name>
<dbReference type="InterPro" id="IPR029149">
    <property type="entry name" value="Creatin/AminoP/Spt16_N"/>
</dbReference>
<dbReference type="Pfam" id="PF01321">
    <property type="entry name" value="Creatinase_N"/>
    <property type="match status" value="1"/>
</dbReference>
<sequence length="407" mass="43397">MFEALERLPESEMHARHQSVRALLAQTAPGAGGLLVFSRLALYYLTGSWANGVLWLPLAGDPVLLCRKGRERAVLESPLPTIVSFRSFGDIAPLCQKAGSPLAPVCAAEQAGLPWNLANLLVSRLPDVTFMAGDTALAMAQAYKSEWELAKLRLCGARHAKGLMELVPRRIRPGMTEREIARVCWDAFFDLGHQGQLRMGSYGEEIFLGHIAAGDSANYPSVFNGPVGLRGEHPALPFAGYAGTVWKPGELLTIDNGFALEGYSTDKTQVYFAGKAAALPDAARRGHDLCMAVQQAVAERLRPGAIPSELYALALAMAAEAGLSEGFMGLGDNQVRFLGHGIGLAIDGWPVLAKGFDAPLACGMTLALEPKFGIPGVGMVGVENTFEVTETGGACLTGQDYEIICIE</sequence>
<dbReference type="SUPFAM" id="SSF55920">
    <property type="entry name" value="Creatinase/aminopeptidase"/>
    <property type="match status" value="1"/>
</dbReference>
<comment type="caution">
    <text evidence="3">The sequence shown here is derived from an EMBL/GenBank/DDBJ whole genome shotgun (WGS) entry which is preliminary data.</text>
</comment>
<dbReference type="Gene3D" id="3.40.350.10">
    <property type="entry name" value="Creatinase/prolidase N-terminal domain"/>
    <property type="match status" value="1"/>
</dbReference>
<dbReference type="RefSeq" id="WP_160959396.1">
    <property type="nucleotide sequence ID" value="NZ_WVUD01000006.1"/>
</dbReference>
<dbReference type="AlphaFoldDB" id="A0A7C9MZU0"/>
<reference evidence="3 4" key="1">
    <citation type="submission" date="2020-01" db="EMBL/GenBank/DDBJ databases">
        <title>Genome sequence of Desulfovibrio aerotolerans DSM 16695(T).</title>
        <authorList>
            <person name="Karnachuk O."/>
            <person name="Avakyan M."/>
            <person name="Mardanov A."/>
            <person name="Kadnikov V."/>
            <person name="Ravin N."/>
        </authorList>
    </citation>
    <scope>NUCLEOTIDE SEQUENCE [LARGE SCALE GENOMIC DNA]</scope>
    <source>
        <strain evidence="3 4">DSM 16695</strain>
    </source>
</reference>
<dbReference type="InterPro" id="IPR000587">
    <property type="entry name" value="Creatinase_N"/>
</dbReference>
<feature type="domain" description="Peptidase M24" evidence="1">
    <location>
        <begin position="151"/>
        <end position="390"/>
    </location>
</feature>
<dbReference type="EMBL" id="WVUD01000006">
    <property type="protein sequence ID" value="MYL82617.1"/>
    <property type="molecule type" value="Genomic_DNA"/>
</dbReference>